<protein>
    <submittedName>
        <fullName evidence="2">HTH domain-containing protein</fullName>
    </submittedName>
</protein>
<feature type="region of interest" description="Disordered" evidence="1">
    <location>
        <begin position="1"/>
        <end position="25"/>
    </location>
</feature>
<organism evidence="2 3">
    <name type="scientific">Teratosphaeria destructans</name>
    <dbReference type="NCBI Taxonomy" id="418781"/>
    <lineage>
        <taxon>Eukaryota</taxon>
        <taxon>Fungi</taxon>
        <taxon>Dikarya</taxon>
        <taxon>Ascomycota</taxon>
        <taxon>Pezizomycotina</taxon>
        <taxon>Dothideomycetes</taxon>
        <taxon>Dothideomycetidae</taxon>
        <taxon>Mycosphaerellales</taxon>
        <taxon>Teratosphaeriaceae</taxon>
        <taxon>Teratosphaeria</taxon>
    </lineage>
</organism>
<dbReference type="AlphaFoldDB" id="A0A9W7SI69"/>
<evidence type="ECO:0000313" key="3">
    <source>
        <dbReference type="Proteomes" id="UP001138500"/>
    </source>
</evidence>
<comment type="caution">
    <text evidence="2">The sequence shown here is derived from an EMBL/GenBank/DDBJ whole genome shotgun (WGS) entry which is preliminary data.</text>
</comment>
<name>A0A9W7SI69_9PEZI</name>
<proteinExistence type="predicted"/>
<evidence type="ECO:0000313" key="2">
    <source>
        <dbReference type="EMBL" id="KAH9808826.1"/>
    </source>
</evidence>
<dbReference type="OrthoDB" id="10513417at2759"/>
<dbReference type="Proteomes" id="UP001138500">
    <property type="component" value="Unassembled WGS sequence"/>
</dbReference>
<accession>A0A9W7SI69</accession>
<keyword evidence="3" id="KW-1185">Reference proteome</keyword>
<sequence>MEDIAMPDEPGIQSNEPTEQTPVASEAAIDDTETLTIYAAASSKRRNSGCGNVYVRDGRYVGKAWSLGGLSRRQAAMQAVLKAYHLATRGSVLGIAKKLVIVTKCNEAKALEEARQGKEPHMANSIQVKDCLAMEQQFHDAGLPVEVKGVEISNEQPGLQMALALSRHGFEMAMSGAKEDEEYDAADIIDPTQAAVKPPGDRRLQKREKRAKAMAFKQIDRDYNKQRREKHLARVQKKVQKRRENGTLQIRRSTRLQKQALQNDLQSAMQDDIQNAMQDDIQNAMQDDIQNAMQDDIQNAMQNAFGRLALRN</sequence>
<feature type="compositionally biased region" description="Polar residues" evidence="1">
    <location>
        <begin position="12"/>
        <end position="23"/>
    </location>
</feature>
<gene>
    <name evidence="2" type="ORF">Tdes44962_MAKER06245</name>
</gene>
<reference evidence="2 3" key="2">
    <citation type="journal article" date="2021" name="Curr. Genet.">
        <title>Genetic response to nitrogen starvation in the aggressive Eucalyptus foliar pathogen Teratosphaeria destructans.</title>
        <authorList>
            <person name="Havenga M."/>
            <person name="Wingfield B.D."/>
            <person name="Wingfield M.J."/>
            <person name="Dreyer L.L."/>
            <person name="Roets F."/>
            <person name="Aylward J."/>
        </authorList>
    </citation>
    <scope>NUCLEOTIDE SEQUENCE [LARGE SCALE GENOMIC DNA]</scope>
    <source>
        <strain evidence="2">CMW44962</strain>
    </source>
</reference>
<reference evidence="2 3" key="1">
    <citation type="journal article" date="2018" name="IMA Fungus">
        <title>IMA Genome-F 10: Nine draft genome sequences of Claviceps purpurea s.lat., including C. arundinis, C. humidiphila, and C. cf. spartinae, pseudomolecules for the pitch canker pathogen Fusarium circinatum, draft genome of Davidsoniella eucalypti, Grosmannia galeiformis, Quambalaria eucalypti, and Teratosphaeria destructans.</title>
        <authorList>
            <person name="Wingfield B.D."/>
            <person name="Liu M."/>
            <person name="Nguyen H.D."/>
            <person name="Lane F.A."/>
            <person name="Morgan S.W."/>
            <person name="De Vos L."/>
            <person name="Wilken P.M."/>
            <person name="Duong T.A."/>
            <person name="Aylward J."/>
            <person name="Coetzee M.P."/>
            <person name="Dadej K."/>
            <person name="De Beer Z.W."/>
            <person name="Findlay W."/>
            <person name="Havenga M."/>
            <person name="Kolarik M."/>
            <person name="Menzies J.G."/>
            <person name="Naidoo K."/>
            <person name="Pochopski O."/>
            <person name="Shoukouhi P."/>
            <person name="Santana Q.C."/>
            <person name="Seifert K.A."/>
            <person name="Soal N."/>
            <person name="Steenkamp E.T."/>
            <person name="Tatham C.T."/>
            <person name="van der Nest M.A."/>
            <person name="Wingfield M.J."/>
        </authorList>
    </citation>
    <scope>NUCLEOTIDE SEQUENCE [LARGE SCALE GENOMIC DNA]</scope>
    <source>
        <strain evidence="2">CMW44962</strain>
    </source>
</reference>
<dbReference type="EMBL" id="RIBY02002589">
    <property type="protein sequence ID" value="KAH9808826.1"/>
    <property type="molecule type" value="Genomic_DNA"/>
</dbReference>
<evidence type="ECO:0000256" key="1">
    <source>
        <dbReference type="SAM" id="MobiDB-lite"/>
    </source>
</evidence>